<keyword evidence="5" id="KW-1185">Reference proteome</keyword>
<protein>
    <submittedName>
        <fullName evidence="4">NRF6-like protein</fullName>
    </submittedName>
</protein>
<keyword evidence="2" id="KW-0812">Transmembrane</keyword>
<dbReference type="EMBL" id="CP111028">
    <property type="protein sequence ID" value="WAR31991.1"/>
    <property type="molecule type" value="Genomic_DNA"/>
</dbReference>
<proteinExistence type="predicted"/>
<evidence type="ECO:0000313" key="5">
    <source>
        <dbReference type="Proteomes" id="UP001164746"/>
    </source>
</evidence>
<dbReference type="InterPro" id="IPR006621">
    <property type="entry name" value="Nose-resist-to-fluoxetine_N"/>
</dbReference>
<evidence type="ECO:0000256" key="1">
    <source>
        <dbReference type="SAM" id="MobiDB-lite"/>
    </source>
</evidence>
<feature type="domain" description="Nose resistant-to-fluoxetine protein N-terminal" evidence="3">
    <location>
        <begin position="67"/>
        <end position="205"/>
    </location>
</feature>
<dbReference type="SMART" id="SM00703">
    <property type="entry name" value="NRF"/>
    <property type="match status" value="1"/>
</dbReference>
<evidence type="ECO:0000313" key="4">
    <source>
        <dbReference type="EMBL" id="WAR31991.1"/>
    </source>
</evidence>
<dbReference type="Proteomes" id="UP001164746">
    <property type="component" value="Chromosome 17"/>
</dbReference>
<dbReference type="InterPro" id="IPR052728">
    <property type="entry name" value="O2_lipid_transport_reg"/>
</dbReference>
<feature type="compositionally biased region" description="Polar residues" evidence="1">
    <location>
        <begin position="1"/>
        <end position="12"/>
    </location>
</feature>
<keyword evidence="2" id="KW-0472">Membrane</keyword>
<reference evidence="4" key="1">
    <citation type="submission" date="2022-11" db="EMBL/GenBank/DDBJ databases">
        <title>Centuries of genome instability and evolution in soft-shell clam transmissible cancer (bioRxiv).</title>
        <authorList>
            <person name="Hart S.F.M."/>
            <person name="Yonemitsu M.A."/>
            <person name="Giersch R.M."/>
            <person name="Beal B.F."/>
            <person name="Arriagada G."/>
            <person name="Davis B.W."/>
            <person name="Ostrander E.A."/>
            <person name="Goff S.P."/>
            <person name="Metzger M.J."/>
        </authorList>
    </citation>
    <scope>NUCLEOTIDE SEQUENCE</scope>
    <source>
        <strain evidence="4">MELC-2E11</strain>
        <tissue evidence="4">Siphon/mantle</tissue>
    </source>
</reference>
<dbReference type="Pfam" id="PF20146">
    <property type="entry name" value="NRF"/>
    <property type="match status" value="1"/>
</dbReference>
<keyword evidence="2" id="KW-1133">Transmembrane helix</keyword>
<feature type="transmembrane region" description="Helical" evidence="2">
    <location>
        <begin position="164"/>
        <end position="184"/>
    </location>
</feature>
<accession>A0ABY7GJX4</accession>
<dbReference type="PANTHER" id="PTHR11161:SF0">
    <property type="entry name" value="O-ACYLTRANSFERASE LIKE PROTEIN"/>
    <property type="match status" value="1"/>
</dbReference>
<evidence type="ECO:0000259" key="3">
    <source>
        <dbReference type="SMART" id="SM00703"/>
    </source>
</evidence>
<organism evidence="4 5">
    <name type="scientific">Mya arenaria</name>
    <name type="common">Soft-shell clam</name>
    <dbReference type="NCBI Taxonomy" id="6604"/>
    <lineage>
        <taxon>Eukaryota</taxon>
        <taxon>Metazoa</taxon>
        <taxon>Spiralia</taxon>
        <taxon>Lophotrochozoa</taxon>
        <taxon>Mollusca</taxon>
        <taxon>Bivalvia</taxon>
        <taxon>Autobranchia</taxon>
        <taxon>Heteroconchia</taxon>
        <taxon>Euheterodonta</taxon>
        <taxon>Imparidentia</taxon>
        <taxon>Neoheterodontei</taxon>
        <taxon>Myida</taxon>
        <taxon>Myoidea</taxon>
        <taxon>Myidae</taxon>
        <taxon>Mya</taxon>
    </lineage>
</organism>
<dbReference type="PANTHER" id="PTHR11161">
    <property type="entry name" value="O-ACYLTRANSFERASE"/>
    <property type="match status" value="1"/>
</dbReference>
<name>A0ABY7GJX4_MYAAR</name>
<sequence length="386" mass="42331">MKELNQAQNNRQSVERYSKELNRVRNAVKRTTDKHEAAGYSTTTDDTIKQAAFLIGESLAAPEYNVSEECTNSTNIVLQELTAGQTWAVQMIDAAGKPPSGLFDLHTTWLGDWEECLVIEPLVNDTRTNISYKPFDTQYCTAVFPVGTKGSAASVLTGGNVINLRVGVVICGLFALVMLAATAYDVMIQQVLNEPPKGYSTVASSNHENYNNHNLRMDGNTGNGYGSNGNLRNDHVIDEAMAILEGSAGRVSHSGRDMDKVEHGEHRLKKYQPGKGGRLLLSFSVYTNAQKILSTSQPAKTLTSINGIRFISMLWVVFGHTYSAGTAIIDNGATFLPVVFKRFTYQVIVNATFAVDTFFVLSSSSINTYIQSRSESKIEIIVNPIH</sequence>
<evidence type="ECO:0000256" key="2">
    <source>
        <dbReference type="SAM" id="Phobius"/>
    </source>
</evidence>
<feature type="region of interest" description="Disordered" evidence="1">
    <location>
        <begin position="1"/>
        <end position="20"/>
    </location>
</feature>
<gene>
    <name evidence="4" type="ORF">MAR_034533</name>
</gene>